<comment type="caution">
    <text evidence="1">The sequence shown here is derived from an EMBL/GenBank/DDBJ whole genome shotgun (WGS) entry which is preliminary data.</text>
</comment>
<evidence type="ECO:0000313" key="1">
    <source>
        <dbReference type="EMBL" id="GGA83957.1"/>
    </source>
</evidence>
<organism evidence="1 2">
    <name type="scientific">Brucella endophytica</name>
    <dbReference type="NCBI Taxonomy" id="1963359"/>
    <lineage>
        <taxon>Bacteria</taxon>
        <taxon>Pseudomonadati</taxon>
        <taxon>Pseudomonadota</taxon>
        <taxon>Alphaproteobacteria</taxon>
        <taxon>Hyphomicrobiales</taxon>
        <taxon>Brucellaceae</taxon>
        <taxon>Brucella/Ochrobactrum group</taxon>
        <taxon>Brucella</taxon>
    </lineage>
</organism>
<protein>
    <recommendedName>
        <fullName evidence="3">Lipoprotein</fullName>
    </recommendedName>
</protein>
<dbReference type="PROSITE" id="PS51257">
    <property type="entry name" value="PROKAR_LIPOPROTEIN"/>
    <property type="match status" value="1"/>
</dbReference>
<keyword evidence="2" id="KW-1185">Reference proteome</keyword>
<dbReference type="RefSeq" id="WP_188821964.1">
    <property type="nucleotide sequence ID" value="NZ_BMHH01000003.1"/>
</dbReference>
<name>A0A916WAX9_9HYPH</name>
<evidence type="ECO:0000313" key="2">
    <source>
        <dbReference type="Proteomes" id="UP000646478"/>
    </source>
</evidence>
<dbReference type="AlphaFoldDB" id="A0A916WAX9"/>
<reference evidence="1" key="1">
    <citation type="journal article" date="2014" name="Int. J. Syst. Evol. Microbiol.">
        <title>Complete genome sequence of Corynebacterium casei LMG S-19264T (=DSM 44701T), isolated from a smear-ripened cheese.</title>
        <authorList>
            <consortium name="US DOE Joint Genome Institute (JGI-PGF)"/>
            <person name="Walter F."/>
            <person name="Albersmeier A."/>
            <person name="Kalinowski J."/>
            <person name="Ruckert C."/>
        </authorList>
    </citation>
    <scope>NUCLEOTIDE SEQUENCE</scope>
    <source>
        <strain evidence="1">CGMCC 1.15082</strain>
    </source>
</reference>
<sequence length="110" mass="11720">MHKLAAIGLLSVVLAGCQTQPPSPASAPAPTGNFDAAFAQAVPLCERFFLPNAQARKPGVNLDKELARTDARIKAISTGFKSAEGRRFLQEKIRTEKDDVAKACAEKLLG</sequence>
<reference evidence="1" key="2">
    <citation type="submission" date="2020-09" db="EMBL/GenBank/DDBJ databases">
        <authorList>
            <person name="Sun Q."/>
            <person name="Zhou Y."/>
        </authorList>
    </citation>
    <scope>NUCLEOTIDE SEQUENCE</scope>
    <source>
        <strain evidence="1">CGMCC 1.15082</strain>
    </source>
</reference>
<evidence type="ECO:0008006" key="3">
    <source>
        <dbReference type="Google" id="ProtNLM"/>
    </source>
</evidence>
<dbReference type="Proteomes" id="UP000646478">
    <property type="component" value="Unassembled WGS sequence"/>
</dbReference>
<proteinExistence type="predicted"/>
<accession>A0A916WAX9</accession>
<dbReference type="EMBL" id="BMHH01000003">
    <property type="protein sequence ID" value="GGA83957.1"/>
    <property type="molecule type" value="Genomic_DNA"/>
</dbReference>
<gene>
    <name evidence="1" type="ORF">GCM10011491_09260</name>
</gene>